<accession>A0AAV8QB12</accession>
<organism evidence="1 2">
    <name type="scientific">Ensete ventricosum</name>
    <name type="common">Abyssinian banana</name>
    <name type="synonym">Musa ensete</name>
    <dbReference type="NCBI Taxonomy" id="4639"/>
    <lineage>
        <taxon>Eukaryota</taxon>
        <taxon>Viridiplantae</taxon>
        <taxon>Streptophyta</taxon>
        <taxon>Embryophyta</taxon>
        <taxon>Tracheophyta</taxon>
        <taxon>Spermatophyta</taxon>
        <taxon>Magnoliopsida</taxon>
        <taxon>Liliopsida</taxon>
        <taxon>Zingiberales</taxon>
        <taxon>Musaceae</taxon>
        <taxon>Ensete</taxon>
    </lineage>
</organism>
<reference evidence="1 2" key="1">
    <citation type="submission" date="2022-12" db="EMBL/GenBank/DDBJ databases">
        <title>Chromosome-scale assembly of the Ensete ventricosum genome.</title>
        <authorList>
            <person name="Dussert Y."/>
            <person name="Stocks J."/>
            <person name="Wendawek A."/>
            <person name="Woldeyes F."/>
            <person name="Nichols R.A."/>
            <person name="Borrell J.S."/>
        </authorList>
    </citation>
    <scope>NUCLEOTIDE SEQUENCE [LARGE SCALE GENOMIC DNA]</scope>
    <source>
        <strain evidence="2">cv. Maze</strain>
        <tissue evidence="1">Seeds</tissue>
    </source>
</reference>
<protein>
    <submittedName>
        <fullName evidence="1">Uncharacterized protein</fullName>
    </submittedName>
</protein>
<keyword evidence="2" id="KW-1185">Reference proteome</keyword>
<proteinExistence type="predicted"/>
<dbReference type="EMBL" id="JAQQAF010000008">
    <property type="protein sequence ID" value="KAJ8466044.1"/>
    <property type="molecule type" value="Genomic_DNA"/>
</dbReference>
<dbReference type="Proteomes" id="UP001222027">
    <property type="component" value="Unassembled WGS sequence"/>
</dbReference>
<sequence>MAQPLETGAREEQEDKHCVVSVDLFGLRNLLIDSGGDSLGCDWQQKDGSNLRRLDFYFSLWGSLREG</sequence>
<evidence type="ECO:0000313" key="1">
    <source>
        <dbReference type="EMBL" id="KAJ8466044.1"/>
    </source>
</evidence>
<gene>
    <name evidence="1" type="ORF">OPV22_028596</name>
</gene>
<name>A0AAV8QB12_ENSVE</name>
<comment type="caution">
    <text evidence="1">The sequence shown here is derived from an EMBL/GenBank/DDBJ whole genome shotgun (WGS) entry which is preliminary data.</text>
</comment>
<dbReference type="AlphaFoldDB" id="A0AAV8QB12"/>
<evidence type="ECO:0000313" key="2">
    <source>
        <dbReference type="Proteomes" id="UP001222027"/>
    </source>
</evidence>